<evidence type="ECO:0000256" key="1">
    <source>
        <dbReference type="SAM" id="Phobius"/>
    </source>
</evidence>
<feature type="transmembrane region" description="Helical" evidence="1">
    <location>
        <begin position="7"/>
        <end position="35"/>
    </location>
</feature>
<dbReference type="AlphaFoldDB" id="A0A5B7FB75"/>
<name>A0A5B7FB75_PORTR</name>
<keyword evidence="3" id="KW-1185">Reference proteome</keyword>
<organism evidence="2 3">
    <name type="scientific">Portunus trituberculatus</name>
    <name type="common">Swimming crab</name>
    <name type="synonym">Neptunus trituberculatus</name>
    <dbReference type="NCBI Taxonomy" id="210409"/>
    <lineage>
        <taxon>Eukaryota</taxon>
        <taxon>Metazoa</taxon>
        <taxon>Ecdysozoa</taxon>
        <taxon>Arthropoda</taxon>
        <taxon>Crustacea</taxon>
        <taxon>Multicrustacea</taxon>
        <taxon>Malacostraca</taxon>
        <taxon>Eumalacostraca</taxon>
        <taxon>Eucarida</taxon>
        <taxon>Decapoda</taxon>
        <taxon>Pleocyemata</taxon>
        <taxon>Brachyura</taxon>
        <taxon>Eubrachyura</taxon>
        <taxon>Portunoidea</taxon>
        <taxon>Portunidae</taxon>
        <taxon>Portuninae</taxon>
        <taxon>Portunus</taxon>
    </lineage>
</organism>
<sequence>MLRVCLVFTWLGGAACGASCLVFAVLGVCLFLSLIGQKRNTSINISTFTSTPCLSLNPPPAPPPSLLAPPCLLFLSLPRLIPRPACDPRLPLPHTSGMNSSLLAGLIQALIHLIYKLRIKS</sequence>
<evidence type="ECO:0000313" key="2">
    <source>
        <dbReference type="EMBL" id="MPC43702.1"/>
    </source>
</evidence>
<accession>A0A5B7FB75</accession>
<keyword evidence="1" id="KW-0472">Membrane</keyword>
<keyword evidence="1" id="KW-0812">Transmembrane</keyword>
<dbReference type="Proteomes" id="UP000324222">
    <property type="component" value="Unassembled WGS sequence"/>
</dbReference>
<proteinExistence type="predicted"/>
<keyword evidence="1" id="KW-1133">Transmembrane helix</keyword>
<dbReference type="PROSITE" id="PS51257">
    <property type="entry name" value="PROKAR_LIPOPROTEIN"/>
    <property type="match status" value="1"/>
</dbReference>
<dbReference type="EMBL" id="VSRR010005951">
    <property type="protein sequence ID" value="MPC43702.1"/>
    <property type="molecule type" value="Genomic_DNA"/>
</dbReference>
<reference evidence="2 3" key="1">
    <citation type="submission" date="2019-05" db="EMBL/GenBank/DDBJ databases">
        <title>Another draft genome of Portunus trituberculatus and its Hox gene families provides insights of decapod evolution.</title>
        <authorList>
            <person name="Jeong J.-H."/>
            <person name="Song I."/>
            <person name="Kim S."/>
            <person name="Choi T."/>
            <person name="Kim D."/>
            <person name="Ryu S."/>
            <person name="Kim W."/>
        </authorList>
    </citation>
    <scope>NUCLEOTIDE SEQUENCE [LARGE SCALE GENOMIC DNA]</scope>
    <source>
        <tissue evidence="2">Muscle</tissue>
    </source>
</reference>
<evidence type="ECO:0000313" key="3">
    <source>
        <dbReference type="Proteomes" id="UP000324222"/>
    </source>
</evidence>
<protein>
    <submittedName>
        <fullName evidence="2">Uncharacterized protein</fullName>
    </submittedName>
</protein>
<gene>
    <name evidence="2" type="ORF">E2C01_037354</name>
</gene>
<comment type="caution">
    <text evidence="2">The sequence shown here is derived from an EMBL/GenBank/DDBJ whole genome shotgun (WGS) entry which is preliminary data.</text>
</comment>